<dbReference type="EMBL" id="BX284601">
    <property type="protein sequence ID" value="CAB00044.2"/>
    <property type="molecule type" value="Genomic_DNA"/>
</dbReference>
<dbReference type="Gene3D" id="1.10.10.60">
    <property type="entry name" value="Homeodomain-like"/>
    <property type="match status" value="1"/>
</dbReference>
<dbReference type="Bgee" id="WBGene00010566">
    <property type="expression patterns" value="Expressed in larva and 2 other cell types or tissues"/>
</dbReference>
<protein>
    <submittedName>
        <fullName evidence="5">HTH CENPB-type domain-containing protein</fullName>
    </submittedName>
</protein>
<dbReference type="GeneID" id="187007"/>
<sequence length="257" mass="30128">MATTTSTSSPSTSSTSSSSNCRIEEGELEQKLFNVYNEEVKMCDSNGQSTQHIGDEWMRREIRRICGFDVSDRWINLFRKKHGIRYFSGRRHADKKDKTIILSALDVTKMKTTNFLKKRRILRTSRKEYADVDLQVNKEIVRRQNKGERLTNPWIKEYAQYVAYQLHPEIPDIAKFFDANWLYRFKRRYCVELKPRSPEENTRSTPQTTSNEDIKSSATSMEVVTSPNYLFPHHYFNLFDQNGCGASIVKQEPTREN</sequence>
<evidence type="ECO:0000313" key="7">
    <source>
        <dbReference type="WormBase" id="K04G2.7a"/>
    </source>
</evidence>
<dbReference type="SUPFAM" id="SSF46689">
    <property type="entry name" value="Homeodomain-like"/>
    <property type="match status" value="1"/>
</dbReference>
<dbReference type="InParanoid" id="Q21226"/>
<dbReference type="AlphaFoldDB" id="Q21226"/>
<name>Q21226_CAEEL</name>
<dbReference type="GO" id="GO:0003677">
    <property type="term" value="F:DNA binding"/>
    <property type="evidence" value="ECO:0007669"/>
    <property type="project" value="UniProtKB-KW"/>
</dbReference>
<dbReference type="OrthoDB" id="5794751at2759"/>
<accession>Q21226</accession>
<reference evidence="5 6" key="1">
    <citation type="journal article" date="1998" name="Science">
        <title>Genome sequence of the nematode C. elegans: a platform for investigating biology.</title>
        <authorList>
            <consortium name="The C. elegans sequencing consortium"/>
            <person name="Sulson J.E."/>
            <person name="Waterston R."/>
        </authorList>
    </citation>
    <scope>NUCLEOTIDE SEQUENCE [LARGE SCALE GENOMIC DNA]</scope>
    <source>
        <strain evidence="5 6">Bristol N2</strain>
    </source>
</reference>
<organism evidence="5 6">
    <name type="scientific">Caenorhabditis elegans</name>
    <dbReference type="NCBI Taxonomy" id="6239"/>
    <lineage>
        <taxon>Eukaryota</taxon>
        <taxon>Metazoa</taxon>
        <taxon>Ecdysozoa</taxon>
        <taxon>Nematoda</taxon>
        <taxon>Chromadorea</taxon>
        <taxon>Rhabditida</taxon>
        <taxon>Rhabditina</taxon>
        <taxon>Rhabditomorpha</taxon>
        <taxon>Rhabditoidea</taxon>
        <taxon>Rhabditidae</taxon>
        <taxon>Peloderinae</taxon>
        <taxon>Caenorhabditis</taxon>
    </lineage>
</organism>
<feature type="region of interest" description="Disordered" evidence="3">
    <location>
        <begin position="1"/>
        <end position="23"/>
    </location>
</feature>
<evidence type="ECO:0000256" key="3">
    <source>
        <dbReference type="SAM" id="MobiDB-lite"/>
    </source>
</evidence>
<dbReference type="OMA" id="DANWLYR"/>
<dbReference type="AGR" id="WB:WBGene00010566"/>
<dbReference type="SMART" id="SM00674">
    <property type="entry name" value="CENPB"/>
    <property type="match status" value="1"/>
</dbReference>
<evidence type="ECO:0000259" key="4">
    <source>
        <dbReference type="PROSITE" id="PS51253"/>
    </source>
</evidence>
<dbReference type="SMR" id="Q21226"/>
<dbReference type="FunCoup" id="Q21226">
    <property type="interactions" value="22"/>
</dbReference>
<dbReference type="GO" id="GO:0005634">
    <property type="term" value="C:nucleus"/>
    <property type="evidence" value="ECO:0007669"/>
    <property type="project" value="UniProtKB-SubCell"/>
</dbReference>
<dbReference type="CTD" id="187007"/>
<dbReference type="eggNOG" id="ENOG502TH40">
    <property type="taxonomic scope" value="Eukaryota"/>
</dbReference>
<dbReference type="PIR" id="T23326">
    <property type="entry name" value="T23326"/>
</dbReference>
<keyword evidence="6" id="KW-1185">Reference proteome</keyword>
<feature type="domain" description="HTH CENPB-type" evidence="4">
    <location>
        <begin position="120"/>
        <end position="195"/>
    </location>
</feature>
<evidence type="ECO:0000256" key="2">
    <source>
        <dbReference type="ARBA" id="ARBA00023125"/>
    </source>
</evidence>
<dbReference type="PaxDb" id="6239-K04G2.7a"/>
<evidence type="ECO:0000313" key="5">
    <source>
        <dbReference type="EMBL" id="CAB00044.2"/>
    </source>
</evidence>
<dbReference type="ExpressionAtlas" id="Q21226">
    <property type="expression patterns" value="baseline and differential"/>
</dbReference>
<evidence type="ECO:0000313" key="6">
    <source>
        <dbReference type="Proteomes" id="UP000001940"/>
    </source>
</evidence>
<keyword evidence="2" id="KW-0238">DNA-binding</keyword>
<dbReference type="InterPro" id="IPR006600">
    <property type="entry name" value="HTH_CenpB_DNA-bd_dom"/>
</dbReference>
<gene>
    <name evidence="5" type="ORF">CELE_K04G2.7</name>
    <name evidence="5 7" type="ORF">K04G2.7</name>
</gene>
<dbReference type="Proteomes" id="UP000001940">
    <property type="component" value="Chromosome I"/>
</dbReference>
<dbReference type="UCSC" id="K04G2.7b">
    <property type="organism name" value="c. elegans"/>
</dbReference>
<feature type="compositionally biased region" description="Polar residues" evidence="3">
    <location>
        <begin position="203"/>
        <end position="218"/>
    </location>
</feature>
<dbReference type="WormBase" id="K04G2.7a">
    <property type="protein sequence ID" value="CE38203"/>
    <property type="gene ID" value="WBGene00010566"/>
</dbReference>
<dbReference type="RefSeq" id="NP_492216.2">
    <property type="nucleotide sequence ID" value="NM_059815.2"/>
</dbReference>
<proteinExistence type="predicted"/>
<dbReference type="HOGENOM" id="CLU_094709_0_0_1"/>
<feature type="region of interest" description="Disordered" evidence="3">
    <location>
        <begin position="196"/>
        <end position="218"/>
    </location>
</feature>
<comment type="subcellular location">
    <subcellularLocation>
        <location evidence="1">Nucleus</location>
    </subcellularLocation>
</comment>
<evidence type="ECO:0000256" key="1">
    <source>
        <dbReference type="ARBA" id="ARBA00004123"/>
    </source>
</evidence>
<dbReference type="PROSITE" id="PS51253">
    <property type="entry name" value="HTH_CENPB"/>
    <property type="match status" value="1"/>
</dbReference>
<dbReference type="Pfam" id="PF03221">
    <property type="entry name" value="HTH_Tnp_Tc5"/>
    <property type="match status" value="1"/>
</dbReference>
<feature type="compositionally biased region" description="Low complexity" evidence="3">
    <location>
        <begin position="1"/>
        <end position="19"/>
    </location>
</feature>
<dbReference type="InterPro" id="IPR009057">
    <property type="entry name" value="Homeodomain-like_sf"/>
</dbReference>